<protein>
    <submittedName>
        <fullName evidence="2">Uncharacterized protein</fullName>
    </submittedName>
</protein>
<dbReference type="STRING" id="1173584.SAMN05444851_3020"/>
<keyword evidence="1" id="KW-0472">Membrane</keyword>
<proteinExistence type="predicted"/>
<keyword evidence="1" id="KW-0812">Transmembrane</keyword>
<keyword evidence="3" id="KW-1185">Reference proteome</keyword>
<reference evidence="2 3" key="1">
    <citation type="submission" date="2016-10" db="EMBL/GenBank/DDBJ databases">
        <authorList>
            <person name="de Groot N.N."/>
        </authorList>
    </citation>
    <scope>NUCLEOTIDE SEQUENCE [LARGE SCALE GENOMIC DNA]</scope>
    <source>
        <strain evidence="2 3">DSM 29439</strain>
    </source>
</reference>
<accession>A0A1I0QWG8</accession>
<evidence type="ECO:0000313" key="2">
    <source>
        <dbReference type="EMBL" id="SEW31856.1"/>
    </source>
</evidence>
<dbReference type="Proteomes" id="UP000199650">
    <property type="component" value="Unassembled WGS sequence"/>
</dbReference>
<dbReference type="RefSeq" id="WP_091431790.1">
    <property type="nucleotide sequence ID" value="NZ_FOJB01000001.1"/>
</dbReference>
<sequence length="131" mass="13939">MQRDTIVPLAIGVVVVAAVIAGLTVTGGPTTARAEKRDMARLADLRSLASFVNCVSGVSGGLPLNLTPVEDCGTDLPLADRTSQVPYRYARLSDTGYLLCADFERPELITDYEVAGATWRPSQGCFAFTQS</sequence>
<gene>
    <name evidence="2" type="ORF">SAMN05444851_3020</name>
</gene>
<evidence type="ECO:0000313" key="3">
    <source>
        <dbReference type="Proteomes" id="UP000199650"/>
    </source>
</evidence>
<dbReference type="AlphaFoldDB" id="A0A1I0QWG8"/>
<name>A0A1I0QWG8_9RHOB</name>
<keyword evidence="1" id="KW-1133">Transmembrane helix</keyword>
<evidence type="ECO:0000256" key="1">
    <source>
        <dbReference type="SAM" id="Phobius"/>
    </source>
</evidence>
<dbReference type="OrthoDB" id="7847741at2"/>
<organism evidence="2 3">
    <name type="scientific">Aliiroseovarius sediminilitoris</name>
    <dbReference type="NCBI Taxonomy" id="1173584"/>
    <lineage>
        <taxon>Bacteria</taxon>
        <taxon>Pseudomonadati</taxon>
        <taxon>Pseudomonadota</taxon>
        <taxon>Alphaproteobacteria</taxon>
        <taxon>Rhodobacterales</taxon>
        <taxon>Paracoccaceae</taxon>
        <taxon>Aliiroseovarius</taxon>
    </lineage>
</organism>
<dbReference type="EMBL" id="FOJB01000001">
    <property type="protein sequence ID" value="SEW31856.1"/>
    <property type="molecule type" value="Genomic_DNA"/>
</dbReference>
<feature type="transmembrane region" description="Helical" evidence="1">
    <location>
        <begin position="6"/>
        <end position="27"/>
    </location>
</feature>